<dbReference type="PANTHER" id="PTHR44103">
    <property type="entry name" value="PROPROTEIN CONVERTASE P"/>
    <property type="match status" value="1"/>
</dbReference>
<evidence type="ECO:0000256" key="1">
    <source>
        <dbReference type="ARBA" id="ARBA00022729"/>
    </source>
</evidence>
<evidence type="ECO:0000256" key="2">
    <source>
        <dbReference type="SAM" id="SignalP"/>
    </source>
</evidence>
<dbReference type="Proteomes" id="UP000236454">
    <property type="component" value="Unassembled WGS sequence"/>
</dbReference>
<evidence type="ECO:0000259" key="3">
    <source>
        <dbReference type="Pfam" id="PF18962"/>
    </source>
</evidence>
<feature type="domain" description="DUF7619" evidence="4">
    <location>
        <begin position="976"/>
        <end position="1110"/>
    </location>
</feature>
<dbReference type="Pfam" id="PF13517">
    <property type="entry name" value="FG-GAP_3"/>
    <property type="match status" value="4"/>
</dbReference>
<dbReference type="NCBIfam" id="TIGR04183">
    <property type="entry name" value="Por_Secre_tail"/>
    <property type="match status" value="1"/>
</dbReference>
<organism evidence="5 6">
    <name type="scientific">Lishizhenia tianjinensis</name>
    <dbReference type="NCBI Taxonomy" id="477690"/>
    <lineage>
        <taxon>Bacteria</taxon>
        <taxon>Pseudomonadati</taxon>
        <taxon>Bacteroidota</taxon>
        <taxon>Flavobacteriia</taxon>
        <taxon>Flavobacteriales</taxon>
        <taxon>Crocinitomicaceae</taxon>
        <taxon>Lishizhenia</taxon>
    </lineage>
</organism>
<feature type="domain" description="Secretion system C-terminal sorting" evidence="3">
    <location>
        <begin position="1211"/>
        <end position="1274"/>
    </location>
</feature>
<evidence type="ECO:0000313" key="5">
    <source>
        <dbReference type="EMBL" id="SFT73265.1"/>
    </source>
</evidence>
<dbReference type="STRING" id="477690.SAMN05216474_2000"/>
<name>A0A1I7AED8_9FLAO</name>
<dbReference type="InterPro" id="IPR013783">
    <property type="entry name" value="Ig-like_fold"/>
</dbReference>
<dbReference type="InterPro" id="IPR013517">
    <property type="entry name" value="FG-GAP"/>
</dbReference>
<feature type="signal peptide" evidence="2">
    <location>
        <begin position="1"/>
        <end position="20"/>
    </location>
</feature>
<dbReference type="Pfam" id="PF24595">
    <property type="entry name" value="DUF7619"/>
    <property type="match status" value="1"/>
</dbReference>
<feature type="chain" id="PRO_5015003314" evidence="2">
    <location>
        <begin position="21"/>
        <end position="1285"/>
    </location>
</feature>
<dbReference type="InterPro" id="IPR026444">
    <property type="entry name" value="Secre_tail"/>
</dbReference>
<dbReference type="SUPFAM" id="SSF69318">
    <property type="entry name" value="Integrin alpha N-terminal domain"/>
    <property type="match status" value="3"/>
</dbReference>
<gene>
    <name evidence="5" type="ORF">SAMN05216474_2000</name>
</gene>
<dbReference type="Gene3D" id="2.60.40.10">
    <property type="entry name" value="Immunoglobulins"/>
    <property type="match status" value="1"/>
</dbReference>
<dbReference type="PANTHER" id="PTHR44103:SF1">
    <property type="entry name" value="PROPROTEIN CONVERTASE P"/>
    <property type="match status" value="1"/>
</dbReference>
<evidence type="ECO:0000313" key="6">
    <source>
        <dbReference type="Proteomes" id="UP000236454"/>
    </source>
</evidence>
<evidence type="ECO:0000259" key="4">
    <source>
        <dbReference type="Pfam" id="PF24595"/>
    </source>
</evidence>
<sequence>MNTKITLLLLSIFSSLFGIAQFSSPKVLSADNLFVAQTIGGEKNDLLDVNNDGRLDVLAVRKSDHTGNYIFHYMEANADLSFVAPQSLFIFPDYITNIQCCNIADMNGDGFEDLIFTGNLTEIYVLYNDGNGGFSNLNFLFNLNIGTFGFIQFHVEDLNQDNQKDIFIENYSFYSRWYRNNGGAFVDEGNLYSYNLANYERFDVDNDGDLDFVEGLNTSTGTYSVFVENLGNHVLAQADTVLINSLTINHQFNFDFDDDGKMEMVYGNWMGAYYIFSFNQTNFVVSDTLPTNLQINGQPGHLSVDIDNDGDLDLLMKSSGGNDLVLYKKNPLNSFPLEQGVVISDEIPYIHRVYFEDIDGDGIKDIANVNPQKPFVLKGIGNGIIQTEKHPILLQHSGFKKIMVGDLNGDGITDIFNQSFSNSYLNVWLGKGNGVYDQRYLTAENALGTEVPFSFTTTGNLNGDNLTDFLLIGPFDGSNLMSVALFEGNAGLHLSNPEVQNSYSSFVPMSLDYDEDGITDYFYLDSPADSFYLCHNDGQGNFTKYAIAAPSYYPYDIGFYDINNDGFKDLTYRSTSNLVPDTVVICYSDSNHQFMNVDKLTPFGSNYTAGNYVFEDVTLDGKLDLVVKGYNFNNQFALFQQGNGGVFPVTPVQLLPNSVLSTQIVINDFQFADVNNDGWNDLVYSKGLTYEPEKGMYYCKSLGNGSFEAVETLITPLHASKFELKDIDNDGDQDLLYMFVNDVFSVMYNESVAQANVKGHVFADLNGNGVKDAGEEGLPYVKVKTNPTSDITITDFNGNFDFNINAGLGQYELMIEKGGWSVSTDSLVYHISIDTVGTSYVNLDFGLEPDSLFYQLSAKITTGQGSCNSLSKVWVNIRNEGTIKPSGVFLVNLDDSLDYFDASVLPDSINGQSFYFNFSDIGFGNEHKMDVSYYNPSFLSMGTYQLNKLKVDVLENGNIVSNFTDSTERMNTCAYDPNDKTSIPAGLGVENYINEEDTLIEYLIRFQNTGNDTATNVVISDIIGDELDISSFEFISASHNMTYEIKATREIVFTFENIFLPDSNVNYLGSQGYVKFNMELVPSLPKGTVINNTAYIYFDQNPAVITNTAFLTIIDCAALNENVSLVNAYDSVTCDYYGWMELPNLLPEGGVFSGTGIVNDTMFDPSTVGLGVHTLNYSVDSENGCPLNYSFDIVVDECLGLEQYGITSISIYPNPFNEVLNIVFDAELSDVTIELVNATGAVAVTKEVEKSDVVQLKRENLPTGAYVLRVVKNGEILFSRNVQVQ</sequence>
<dbReference type="InterPro" id="IPR047589">
    <property type="entry name" value="DUF11_rpt"/>
</dbReference>
<protein>
    <submittedName>
        <fullName evidence="5">Conserved repeat domain-containing protein/Por secretion system C-terminal sorting domain-containing protein</fullName>
    </submittedName>
</protein>
<dbReference type="Pfam" id="PF18962">
    <property type="entry name" value="Por_Secre_tail"/>
    <property type="match status" value="1"/>
</dbReference>
<reference evidence="5 6" key="1">
    <citation type="submission" date="2016-10" db="EMBL/GenBank/DDBJ databases">
        <authorList>
            <person name="de Groot N.N."/>
        </authorList>
    </citation>
    <scope>NUCLEOTIDE SEQUENCE [LARGE SCALE GENOMIC DNA]</scope>
    <source>
        <strain evidence="5 6">CGMCC 1.7005</strain>
    </source>
</reference>
<dbReference type="EMBL" id="FPAS01000003">
    <property type="protein sequence ID" value="SFT73265.1"/>
    <property type="molecule type" value="Genomic_DNA"/>
</dbReference>
<keyword evidence="1 2" id="KW-0732">Signal</keyword>
<keyword evidence="6" id="KW-1185">Reference proteome</keyword>
<dbReference type="Gene3D" id="2.60.40.3080">
    <property type="match status" value="1"/>
</dbReference>
<accession>A0A1I7AED8</accession>
<dbReference type="NCBIfam" id="TIGR01451">
    <property type="entry name" value="B_ant_repeat"/>
    <property type="match status" value="1"/>
</dbReference>
<dbReference type="RefSeq" id="WP_090249001.1">
    <property type="nucleotide sequence ID" value="NZ_FPAS01000003.1"/>
</dbReference>
<dbReference type="InterPro" id="IPR055353">
    <property type="entry name" value="DUF7619"/>
</dbReference>
<dbReference type="Gene3D" id="2.130.10.130">
    <property type="entry name" value="Integrin alpha, N-terminal"/>
    <property type="match status" value="3"/>
</dbReference>
<dbReference type="OrthoDB" id="1110367at2"/>
<proteinExistence type="predicted"/>
<dbReference type="InterPro" id="IPR028994">
    <property type="entry name" value="Integrin_alpha_N"/>
</dbReference>